<dbReference type="InterPro" id="IPR053861">
    <property type="entry name" value="Phage_Mu_Gp45_N"/>
</dbReference>
<dbReference type="RefSeq" id="WP_023160766.1">
    <property type="nucleotide sequence ID" value="NZ_CGBR01000005.1"/>
</dbReference>
<organism evidence="2 3">
    <name type="scientific">Yersinia enterocolitica</name>
    <dbReference type="NCBI Taxonomy" id="630"/>
    <lineage>
        <taxon>Bacteria</taxon>
        <taxon>Pseudomonadati</taxon>
        <taxon>Pseudomonadota</taxon>
        <taxon>Gammaproteobacteria</taxon>
        <taxon>Enterobacterales</taxon>
        <taxon>Yersiniaceae</taxon>
        <taxon>Yersinia</taxon>
    </lineage>
</organism>
<evidence type="ECO:0000259" key="1">
    <source>
        <dbReference type="Pfam" id="PF06890"/>
    </source>
</evidence>
<feature type="domain" description="Bacteriophage Mu Gp45 N-terminal" evidence="1">
    <location>
        <begin position="25"/>
        <end position="91"/>
    </location>
</feature>
<name>A0A0H5G2H5_YEREN</name>
<proteinExistence type="predicted"/>
<gene>
    <name evidence="2" type="ORF">ERS137941_01203</name>
</gene>
<accession>A0A0H5G2H5</accession>
<dbReference type="InterPro" id="IPR014462">
    <property type="entry name" value="Phage_Mu_Gp45"/>
</dbReference>
<sequence>MGLDIANFGRSITALGRRMRLIVDRAVVRMVTDSLGRQNLQLQSLADETNDDVERFQNYGLTSVPPTGSEAIVIAVGGRRSGQVAIAVEDKNSRPKGLDPNDVCLYHKEGHTIILKKDGLIEIRGKKVNLVAEEQCDINSKLINVTGPTNFEDDITVKGKSIFDHIHKDGDGAETTKML</sequence>
<reference evidence="2 3" key="1">
    <citation type="submission" date="2015-03" db="EMBL/GenBank/DDBJ databases">
        <authorList>
            <person name="Murphy D."/>
        </authorList>
    </citation>
    <scope>NUCLEOTIDE SEQUENCE [LARGE SCALE GENOMIC DNA]</scope>
    <source>
        <strain evidence="2 3">IP26249</strain>
    </source>
</reference>
<dbReference type="PIRSF" id="PIRSF012337">
    <property type="entry name" value="gp45"/>
    <property type="match status" value="1"/>
</dbReference>
<dbReference type="Pfam" id="PF06890">
    <property type="entry name" value="Phage_Mu_Gp45"/>
    <property type="match status" value="1"/>
</dbReference>
<dbReference type="InterPro" id="IPR013046">
    <property type="entry name" value="GpV/Gp45"/>
</dbReference>
<evidence type="ECO:0000313" key="2">
    <source>
        <dbReference type="EMBL" id="CFQ57689.1"/>
    </source>
</evidence>
<dbReference type="NCBIfam" id="TIGR01644">
    <property type="entry name" value="phage_P2_V"/>
    <property type="match status" value="1"/>
</dbReference>
<evidence type="ECO:0000313" key="3">
    <source>
        <dbReference type="Proteomes" id="UP000048841"/>
    </source>
</evidence>
<dbReference type="Proteomes" id="UP000048841">
    <property type="component" value="Unassembled WGS sequence"/>
</dbReference>
<protein>
    <submittedName>
        <fullName evidence="2">Phage baseplate assembly protein V</fullName>
    </submittedName>
</protein>
<dbReference type="EMBL" id="CGBR01000005">
    <property type="protein sequence ID" value="CFQ57689.1"/>
    <property type="molecule type" value="Genomic_DNA"/>
</dbReference>
<dbReference type="AlphaFoldDB" id="A0A0H5G2H5"/>